<dbReference type="RefSeq" id="XP_040704299.1">
    <property type="nucleotide sequence ID" value="XM_040841796.1"/>
</dbReference>
<dbReference type="AlphaFoldDB" id="A0A1L9TMH5"/>
<keyword evidence="3" id="KW-1185">Reference proteome</keyword>
<dbReference type="PANTHER" id="PTHR21310">
    <property type="entry name" value="AMINOGLYCOSIDE PHOSPHOTRANSFERASE-RELATED-RELATED"/>
    <property type="match status" value="1"/>
</dbReference>
<evidence type="ECO:0000259" key="1">
    <source>
        <dbReference type="Pfam" id="PF01636"/>
    </source>
</evidence>
<organism evidence="2 3">
    <name type="scientific">Aspergillus sydowii CBS 593.65</name>
    <dbReference type="NCBI Taxonomy" id="1036612"/>
    <lineage>
        <taxon>Eukaryota</taxon>
        <taxon>Fungi</taxon>
        <taxon>Dikarya</taxon>
        <taxon>Ascomycota</taxon>
        <taxon>Pezizomycotina</taxon>
        <taxon>Eurotiomycetes</taxon>
        <taxon>Eurotiomycetidae</taxon>
        <taxon>Eurotiales</taxon>
        <taxon>Aspergillaceae</taxon>
        <taxon>Aspergillus</taxon>
        <taxon>Aspergillus subgen. Nidulantes</taxon>
    </lineage>
</organism>
<dbReference type="InterPro" id="IPR011009">
    <property type="entry name" value="Kinase-like_dom_sf"/>
</dbReference>
<evidence type="ECO:0000313" key="2">
    <source>
        <dbReference type="EMBL" id="OJJ60493.1"/>
    </source>
</evidence>
<dbReference type="Gene3D" id="3.90.1200.10">
    <property type="match status" value="1"/>
</dbReference>
<dbReference type="GeneID" id="63757869"/>
<sequence>MPEPETRPLHAPELPDGTKREIDFLDSTFFKTPGQQLPTPAQVRALSTGVSTRAQPTPVIFRNLNLLIKFGPHVTVEEAQCLWMVRQAFQGSVPVPQLFGWRVDDEEYVFIYMELIEGQTLLDGWDDINNTDREVMRNQLREIVKCLRQPNKYIGSINRQKIPDYVFDSMKEAGPFPNIKEFNDWFSALPQRRLAESMKFKDPYRQYLPDDGDIVFTHADLHRGNIMISSTPPFRVIAIVDWGQAGWYPDYWEYCKALYTCSYESEWRRDWIDHFLHPRLQECDVFDEYTMAIGAV</sequence>
<dbReference type="VEuPathDB" id="FungiDB:ASPSYDRAFT_148244"/>
<accession>A0A1L9TMH5</accession>
<dbReference type="PANTHER" id="PTHR21310:SF54">
    <property type="entry name" value="AMINOGLYCOSIDE PHOSPHOTRANSFERASE DOMAIN-CONTAINING PROTEIN"/>
    <property type="match status" value="1"/>
</dbReference>
<dbReference type="Pfam" id="PF01636">
    <property type="entry name" value="APH"/>
    <property type="match status" value="1"/>
</dbReference>
<proteinExistence type="predicted"/>
<dbReference type="Proteomes" id="UP000184356">
    <property type="component" value="Unassembled WGS sequence"/>
</dbReference>
<reference evidence="3" key="1">
    <citation type="journal article" date="2017" name="Genome Biol.">
        <title>Comparative genomics reveals high biological diversity and specific adaptations in the industrially and medically important fungal genus Aspergillus.</title>
        <authorList>
            <person name="de Vries R.P."/>
            <person name="Riley R."/>
            <person name="Wiebenga A."/>
            <person name="Aguilar-Osorio G."/>
            <person name="Amillis S."/>
            <person name="Uchima C.A."/>
            <person name="Anderluh G."/>
            <person name="Asadollahi M."/>
            <person name="Askin M."/>
            <person name="Barry K."/>
            <person name="Battaglia E."/>
            <person name="Bayram O."/>
            <person name="Benocci T."/>
            <person name="Braus-Stromeyer S.A."/>
            <person name="Caldana C."/>
            <person name="Canovas D."/>
            <person name="Cerqueira G.C."/>
            <person name="Chen F."/>
            <person name="Chen W."/>
            <person name="Choi C."/>
            <person name="Clum A."/>
            <person name="Dos Santos R.A."/>
            <person name="Damasio A.R."/>
            <person name="Diallinas G."/>
            <person name="Emri T."/>
            <person name="Fekete E."/>
            <person name="Flipphi M."/>
            <person name="Freyberg S."/>
            <person name="Gallo A."/>
            <person name="Gournas C."/>
            <person name="Habgood R."/>
            <person name="Hainaut M."/>
            <person name="Harispe M.L."/>
            <person name="Henrissat B."/>
            <person name="Hilden K.S."/>
            <person name="Hope R."/>
            <person name="Hossain A."/>
            <person name="Karabika E."/>
            <person name="Karaffa L."/>
            <person name="Karanyi Z."/>
            <person name="Krasevec N."/>
            <person name="Kuo A."/>
            <person name="Kusch H."/>
            <person name="LaButti K."/>
            <person name="Lagendijk E.L."/>
            <person name="Lapidus A."/>
            <person name="Levasseur A."/>
            <person name="Lindquist E."/>
            <person name="Lipzen A."/>
            <person name="Logrieco A.F."/>
            <person name="MacCabe A."/>
            <person name="Maekelae M.R."/>
            <person name="Malavazi I."/>
            <person name="Melin P."/>
            <person name="Meyer V."/>
            <person name="Mielnichuk N."/>
            <person name="Miskei M."/>
            <person name="Molnar A.P."/>
            <person name="Mule G."/>
            <person name="Ngan C.Y."/>
            <person name="Orejas M."/>
            <person name="Orosz E."/>
            <person name="Ouedraogo J.P."/>
            <person name="Overkamp K.M."/>
            <person name="Park H.-S."/>
            <person name="Perrone G."/>
            <person name="Piumi F."/>
            <person name="Punt P.J."/>
            <person name="Ram A.F."/>
            <person name="Ramon A."/>
            <person name="Rauscher S."/>
            <person name="Record E."/>
            <person name="Riano-Pachon D.M."/>
            <person name="Robert V."/>
            <person name="Roehrig J."/>
            <person name="Ruller R."/>
            <person name="Salamov A."/>
            <person name="Salih N.S."/>
            <person name="Samson R.A."/>
            <person name="Sandor E."/>
            <person name="Sanguinetti M."/>
            <person name="Schuetze T."/>
            <person name="Sepcic K."/>
            <person name="Shelest E."/>
            <person name="Sherlock G."/>
            <person name="Sophianopoulou V."/>
            <person name="Squina F.M."/>
            <person name="Sun H."/>
            <person name="Susca A."/>
            <person name="Todd R.B."/>
            <person name="Tsang A."/>
            <person name="Unkles S.E."/>
            <person name="van de Wiele N."/>
            <person name="van Rossen-Uffink D."/>
            <person name="Oliveira J.V."/>
            <person name="Vesth T.C."/>
            <person name="Visser J."/>
            <person name="Yu J.-H."/>
            <person name="Zhou M."/>
            <person name="Andersen M.R."/>
            <person name="Archer D.B."/>
            <person name="Baker S.E."/>
            <person name="Benoit I."/>
            <person name="Brakhage A.A."/>
            <person name="Braus G.H."/>
            <person name="Fischer R."/>
            <person name="Frisvad J.C."/>
            <person name="Goldman G.H."/>
            <person name="Houbraken J."/>
            <person name="Oakley B."/>
            <person name="Pocsi I."/>
            <person name="Scazzocchio C."/>
            <person name="Seiboth B."/>
            <person name="vanKuyk P.A."/>
            <person name="Wortman J."/>
            <person name="Dyer P.S."/>
            <person name="Grigoriev I.V."/>
        </authorList>
    </citation>
    <scope>NUCLEOTIDE SEQUENCE [LARGE SCALE GENOMIC DNA]</scope>
    <source>
        <strain evidence="3">CBS 593.65</strain>
    </source>
</reference>
<gene>
    <name evidence="2" type="ORF">ASPSYDRAFT_148244</name>
</gene>
<dbReference type="STRING" id="1036612.A0A1L9TMH5"/>
<name>A0A1L9TMH5_9EURO</name>
<dbReference type="OrthoDB" id="2906425at2759"/>
<dbReference type="SUPFAM" id="SSF56112">
    <property type="entry name" value="Protein kinase-like (PK-like)"/>
    <property type="match status" value="1"/>
</dbReference>
<evidence type="ECO:0000313" key="3">
    <source>
        <dbReference type="Proteomes" id="UP000184356"/>
    </source>
</evidence>
<dbReference type="InterPro" id="IPR002575">
    <property type="entry name" value="Aminoglycoside_PTrfase"/>
</dbReference>
<protein>
    <recommendedName>
        <fullName evidence="1">Aminoglycoside phosphotransferase domain-containing protein</fullName>
    </recommendedName>
</protein>
<dbReference type="EMBL" id="KV878584">
    <property type="protein sequence ID" value="OJJ60493.1"/>
    <property type="molecule type" value="Genomic_DNA"/>
</dbReference>
<feature type="domain" description="Aminoglycoside phosphotransferase" evidence="1">
    <location>
        <begin position="89"/>
        <end position="273"/>
    </location>
</feature>
<dbReference type="InterPro" id="IPR051678">
    <property type="entry name" value="AGP_Transferase"/>
</dbReference>